<dbReference type="InterPro" id="IPR015378">
    <property type="entry name" value="Transposase-like_Mu_C"/>
</dbReference>
<feature type="region of interest" description="Disordered" evidence="1">
    <location>
        <begin position="555"/>
        <end position="602"/>
    </location>
</feature>
<dbReference type="InterPro" id="IPR001584">
    <property type="entry name" value="Integrase_cat-core"/>
</dbReference>
<evidence type="ECO:0000313" key="4">
    <source>
        <dbReference type="Proteomes" id="UP000672097"/>
    </source>
</evidence>
<dbReference type="InterPro" id="IPR009004">
    <property type="entry name" value="Transposase_Mu_C"/>
</dbReference>
<gene>
    <name evidence="3" type="ORF">KAK11_20840</name>
</gene>
<name>A0ABS5E2Z7_9BURK</name>
<evidence type="ECO:0000313" key="3">
    <source>
        <dbReference type="EMBL" id="MBQ0937785.1"/>
    </source>
</evidence>
<dbReference type="RefSeq" id="WP_210811483.1">
    <property type="nucleotide sequence ID" value="NZ_JAGQDG010000010.1"/>
</dbReference>
<evidence type="ECO:0000259" key="2">
    <source>
        <dbReference type="PROSITE" id="PS50994"/>
    </source>
</evidence>
<dbReference type="SUPFAM" id="SSF50610">
    <property type="entry name" value="mu transposase, C-terminal domain"/>
    <property type="match status" value="1"/>
</dbReference>
<protein>
    <submittedName>
        <fullName evidence="3">DDE-type integrase/transposase/recombinase</fullName>
    </submittedName>
</protein>
<dbReference type="Gene3D" id="3.30.420.10">
    <property type="entry name" value="Ribonuclease H-like superfamily/Ribonuclease H"/>
    <property type="match status" value="1"/>
</dbReference>
<dbReference type="PROSITE" id="PS50994">
    <property type="entry name" value="INTEGRASE"/>
    <property type="match status" value="1"/>
</dbReference>
<dbReference type="InterPro" id="IPR036397">
    <property type="entry name" value="RNaseH_sf"/>
</dbReference>
<reference evidence="3 4" key="1">
    <citation type="submission" date="2021-04" db="EMBL/GenBank/DDBJ databases">
        <title>The genome sequence of type strain Ideonella paludis KCTC 32238.</title>
        <authorList>
            <person name="Liu Y."/>
        </authorList>
    </citation>
    <scope>NUCLEOTIDE SEQUENCE [LARGE SCALE GENOMIC DNA]</scope>
    <source>
        <strain evidence="3 4">KCTC 32238</strain>
    </source>
</reference>
<organism evidence="3 4">
    <name type="scientific">Ideonella paludis</name>
    <dbReference type="NCBI Taxonomy" id="1233411"/>
    <lineage>
        <taxon>Bacteria</taxon>
        <taxon>Pseudomonadati</taxon>
        <taxon>Pseudomonadota</taxon>
        <taxon>Betaproteobacteria</taxon>
        <taxon>Burkholderiales</taxon>
        <taxon>Sphaerotilaceae</taxon>
        <taxon>Ideonella</taxon>
    </lineage>
</organism>
<sequence length="602" mass="66488">MKQLVVVPGATAVADDRVVIIVQVNASGQVQVRDLATGAVSTTPASALRQLPVLERKRLDLTGLEQTSDADWQQARDREKAVQQLQASADVKAEAGRIADLMGVSERTVFRWLAAYRKTPSTSALLPARAGAPTGASRLSPQIESVIDEVIRDVYLTKTRAKKEEVVRQVGLRCAHRRLAAPSRKPILARLRALDAMEVAKARLQPKEVAALFETVPGSYRVERALEVVQIDHTRVDVVVLDDEHRLPIGRPWLTLAVDVCTRMVTGFYLSLEAPSSTSVALCLTHTVMPKDLWLKARGLPCSWPVWGIPQSIHADNGPDFTSAALQRGCDEHGMTLILRPVRQPRYGGHIERLIGTMMGRVHLLPGTTGSNPQDKGAYPSEAEAVMTLGELERWLAIEICDQYHHRVHRSLGRRPAAAWSEAMRNAGAGLGALPGDIEQFTVSFLPFEMRKLRRDGLHLFNIRYWDPVLPVLAKLGETMVVRYDPRNLSKVYAQSRDGSYVPIAYADIALPPISLWEQRSAVARMREAANCQVTQAAMFEAVLEQRALIEQASGKTKVARRSAQRQKNGASATETLRAGAPVPPVDYDKPVQPFEGEIWEQ</sequence>
<evidence type="ECO:0000256" key="1">
    <source>
        <dbReference type="SAM" id="MobiDB-lite"/>
    </source>
</evidence>
<comment type="caution">
    <text evidence="3">The sequence shown here is derived from an EMBL/GenBank/DDBJ whole genome shotgun (WGS) entry which is preliminary data.</text>
</comment>
<keyword evidence="4" id="KW-1185">Reference proteome</keyword>
<feature type="domain" description="Integrase catalytic" evidence="2">
    <location>
        <begin position="213"/>
        <end position="424"/>
    </location>
</feature>
<dbReference type="EMBL" id="JAGQDG010000010">
    <property type="protein sequence ID" value="MBQ0937785.1"/>
    <property type="molecule type" value="Genomic_DNA"/>
</dbReference>
<dbReference type="SUPFAM" id="SSF53098">
    <property type="entry name" value="Ribonuclease H-like"/>
    <property type="match status" value="1"/>
</dbReference>
<proteinExistence type="predicted"/>
<dbReference type="InterPro" id="IPR012337">
    <property type="entry name" value="RNaseH-like_sf"/>
</dbReference>
<dbReference type="Proteomes" id="UP000672097">
    <property type="component" value="Unassembled WGS sequence"/>
</dbReference>
<dbReference type="Pfam" id="PF09299">
    <property type="entry name" value="Mu-transpos_C"/>
    <property type="match status" value="1"/>
</dbReference>
<accession>A0ABS5E2Z7</accession>
<dbReference type="Gene3D" id="2.30.30.130">
    <property type="entry name" value="Transposase, Mu, C-terminal"/>
    <property type="match status" value="1"/>
</dbReference>
<feature type="compositionally biased region" description="Polar residues" evidence="1">
    <location>
        <begin position="566"/>
        <end position="575"/>
    </location>
</feature>